<protein>
    <submittedName>
        <fullName evidence="5">3-hydroxyacyl-CoA dehydrogenase</fullName>
    </submittedName>
</protein>
<keyword evidence="6" id="KW-1185">Reference proteome</keyword>
<dbReference type="PIRSF" id="PIRSF000105">
    <property type="entry name" value="HCDH"/>
    <property type="match status" value="1"/>
</dbReference>
<evidence type="ECO:0000256" key="2">
    <source>
        <dbReference type="PIRSR" id="PIRSR000105-1"/>
    </source>
</evidence>
<organism evidence="5 6">
    <name type="scientific">Roseiarcus fermentans</name>
    <dbReference type="NCBI Taxonomy" id="1473586"/>
    <lineage>
        <taxon>Bacteria</taxon>
        <taxon>Pseudomonadati</taxon>
        <taxon>Pseudomonadota</taxon>
        <taxon>Alphaproteobacteria</taxon>
        <taxon>Hyphomicrobiales</taxon>
        <taxon>Roseiarcaceae</taxon>
        <taxon>Roseiarcus</taxon>
    </lineage>
</organism>
<dbReference type="InterPro" id="IPR022694">
    <property type="entry name" value="3-OHacyl-CoA_DH"/>
</dbReference>
<evidence type="ECO:0000259" key="4">
    <source>
        <dbReference type="Pfam" id="PF02737"/>
    </source>
</evidence>
<dbReference type="PANTHER" id="PTHR48075">
    <property type="entry name" value="3-HYDROXYACYL-COA DEHYDROGENASE FAMILY PROTEIN"/>
    <property type="match status" value="1"/>
</dbReference>
<dbReference type="Gene3D" id="3.40.50.720">
    <property type="entry name" value="NAD(P)-binding Rossmann-like Domain"/>
    <property type="match status" value="1"/>
</dbReference>
<dbReference type="GO" id="GO:0006631">
    <property type="term" value="P:fatty acid metabolic process"/>
    <property type="evidence" value="ECO:0007669"/>
    <property type="project" value="InterPro"/>
</dbReference>
<dbReference type="AlphaFoldDB" id="A0A366FCD4"/>
<dbReference type="OrthoDB" id="9803287at2"/>
<evidence type="ECO:0000313" key="5">
    <source>
        <dbReference type="EMBL" id="RBP11365.1"/>
    </source>
</evidence>
<dbReference type="RefSeq" id="WP_113890152.1">
    <property type="nucleotide sequence ID" value="NZ_QNRK01000016.1"/>
</dbReference>
<dbReference type="InterPro" id="IPR006176">
    <property type="entry name" value="3-OHacyl-CoA_DH_NAD-bd"/>
</dbReference>
<dbReference type="Pfam" id="PF02737">
    <property type="entry name" value="3HCDH_N"/>
    <property type="match status" value="1"/>
</dbReference>
<dbReference type="GO" id="GO:0070403">
    <property type="term" value="F:NAD+ binding"/>
    <property type="evidence" value="ECO:0007669"/>
    <property type="project" value="InterPro"/>
</dbReference>
<accession>A0A366FCD4</accession>
<dbReference type="Gene3D" id="1.10.1040.10">
    <property type="entry name" value="N-(1-d-carboxylethyl)-l-norvaline Dehydrogenase, domain 2"/>
    <property type="match status" value="1"/>
</dbReference>
<dbReference type="GO" id="GO:0016616">
    <property type="term" value="F:oxidoreductase activity, acting on the CH-OH group of donors, NAD or NADP as acceptor"/>
    <property type="evidence" value="ECO:0007669"/>
    <property type="project" value="InterPro"/>
</dbReference>
<dbReference type="Pfam" id="PF00725">
    <property type="entry name" value="3HCDH"/>
    <property type="match status" value="1"/>
</dbReference>
<dbReference type="InterPro" id="IPR008927">
    <property type="entry name" value="6-PGluconate_DH-like_C_sf"/>
</dbReference>
<feature type="domain" description="3-hydroxyacyl-CoA dehydrogenase C-terminal" evidence="3">
    <location>
        <begin position="183"/>
        <end position="251"/>
    </location>
</feature>
<dbReference type="Proteomes" id="UP000253529">
    <property type="component" value="Unassembled WGS sequence"/>
</dbReference>
<dbReference type="SUPFAM" id="SSF51735">
    <property type="entry name" value="NAD(P)-binding Rossmann-fold domains"/>
    <property type="match status" value="1"/>
</dbReference>
<dbReference type="InterPro" id="IPR006108">
    <property type="entry name" value="3HC_DH_C"/>
</dbReference>
<dbReference type="InterPro" id="IPR013328">
    <property type="entry name" value="6PGD_dom2"/>
</dbReference>
<evidence type="ECO:0000259" key="3">
    <source>
        <dbReference type="Pfam" id="PF00725"/>
    </source>
</evidence>
<sequence length="311" mass="33246">MNSRRGLVAVIGCGLIGESWAGLMTAYGHDVLAWDPSHKALDGFVKRVGAARAQAREAQPGLEAGEGAVEVVADVADAVRHADWVQENAPESAPLKMELYDRIEAATAATTVIASSTSSLTWSELSPNLRHKNRFITAHPFNPPHLMPLVEIYAHTPEMGAEAARFYQALGRETVLLTRDAAGHIANRLASALWREAVNIVAEGIADVASVDAALVHGPGLRWSVLGAHMAYHLGGGAGGIEHYLRHLGPSQERRWATLGNPRLTPEVCARLVEGVRAEAKGRSIRELEAQRDAALIRVLAARRGGEDAAG</sequence>
<reference evidence="5 6" key="1">
    <citation type="submission" date="2018-06" db="EMBL/GenBank/DDBJ databases">
        <title>Genomic Encyclopedia of Type Strains, Phase IV (KMG-IV): sequencing the most valuable type-strain genomes for metagenomic binning, comparative biology and taxonomic classification.</title>
        <authorList>
            <person name="Goeker M."/>
        </authorList>
    </citation>
    <scope>NUCLEOTIDE SEQUENCE [LARGE SCALE GENOMIC DNA]</scope>
    <source>
        <strain evidence="5 6">DSM 24875</strain>
    </source>
</reference>
<dbReference type="PANTHER" id="PTHR48075:SF5">
    <property type="entry name" value="3-HYDROXYBUTYRYL-COA DEHYDROGENASE"/>
    <property type="match status" value="1"/>
</dbReference>
<comment type="caution">
    <text evidence="5">The sequence shown here is derived from an EMBL/GenBank/DDBJ whole genome shotgun (WGS) entry which is preliminary data.</text>
</comment>
<feature type="domain" description="3-hydroxyacyl-CoA dehydrogenase NAD binding" evidence="4">
    <location>
        <begin position="8"/>
        <end position="179"/>
    </location>
</feature>
<gene>
    <name evidence="5" type="ORF">DFR50_11659</name>
</gene>
<dbReference type="SUPFAM" id="SSF48179">
    <property type="entry name" value="6-phosphogluconate dehydrogenase C-terminal domain-like"/>
    <property type="match status" value="1"/>
</dbReference>
<name>A0A366FCD4_9HYPH</name>
<evidence type="ECO:0000256" key="1">
    <source>
        <dbReference type="ARBA" id="ARBA00023002"/>
    </source>
</evidence>
<dbReference type="InterPro" id="IPR036291">
    <property type="entry name" value="NAD(P)-bd_dom_sf"/>
</dbReference>
<dbReference type="EMBL" id="QNRK01000016">
    <property type="protein sequence ID" value="RBP11365.1"/>
    <property type="molecule type" value="Genomic_DNA"/>
</dbReference>
<feature type="site" description="Important for catalytic activity" evidence="2">
    <location>
        <position position="139"/>
    </location>
</feature>
<evidence type="ECO:0000313" key="6">
    <source>
        <dbReference type="Proteomes" id="UP000253529"/>
    </source>
</evidence>
<keyword evidence="1" id="KW-0560">Oxidoreductase</keyword>
<proteinExistence type="predicted"/>